<dbReference type="InterPro" id="IPR000623">
    <property type="entry name" value="Shikimate_kinase/TSH1"/>
</dbReference>
<dbReference type="GO" id="GO:0004765">
    <property type="term" value="F:shikimate kinase activity"/>
    <property type="evidence" value="ECO:0007669"/>
    <property type="project" value="UniProtKB-UniRule"/>
</dbReference>
<feature type="binding site" evidence="7">
    <location>
        <position position="135"/>
    </location>
    <ligand>
        <name>substrate</name>
    </ligand>
</feature>
<dbReference type="SUPFAM" id="SSF52540">
    <property type="entry name" value="P-loop containing nucleoside triphosphate hydrolases"/>
    <property type="match status" value="1"/>
</dbReference>
<feature type="binding site" evidence="7">
    <location>
        <position position="18"/>
    </location>
    <ligand>
        <name>Mg(2+)</name>
        <dbReference type="ChEBI" id="CHEBI:18420"/>
    </ligand>
</feature>
<dbReference type="AlphaFoldDB" id="A0A1M6QBQ0"/>
<dbReference type="GO" id="GO:0009423">
    <property type="term" value="P:chorismate biosynthetic process"/>
    <property type="evidence" value="ECO:0007669"/>
    <property type="project" value="UniProtKB-UniRule"/>
</dbReference>
<comment type="cofactor">
    <cofactor evidence="7">
        <name>Mg(2+)</name>
        <dbReference type="ChEBI" id="CHEBI:18420"/>
    </cofactor>
    <text evidence="7">Binds 1 Mg(2+) ion per subunit.</text>
</comment>
<comment type="catalytic activity">
    <reaction evidence="7">
        <text>shikimate + ATP = 3-phosphoshikimate + ADP + H(+)</text>
        <dbReference type="Rhea" id="RHEA:13121"/>
        <dbReference type="ChEBI" id="CHEBI:15378"/>
        <dbReference type="ChEBI" id="CHEBI:30616"/>
        <dbReference type="ChEBI" id="CHEBI:36208"/>
        <dbReference type="ChEBI" id="CHEBI:145989"/>
        <dbReference type="ChEBI" id="CHEBI:456216"/>
        <dbReference type="EC" id="2.7.1.71"/>
    </reaction>
</comment>
<feature type="binding site" evidence="7">
    <location>
        <position position="118"/>
    </location>
    <ligand>
        <name>ATP</name>
        <dbReference type="ChEBI" id="CHEBI:30616"/>
    </ligand>
</feature>
<gene>
    <name evidence="7" type="primary">aroK</name>
    <name evidence="8" type="ORF">SAMN02745248_01954</name>
</gene>
<dbReference type="GO" id="GO:0000287">
    <property type="term" value="F:magnesium ion binding"/>
    <property type="evidence" value="ECO:0007669"/>
    <property type="project" value="UniProtKB-UniRule"/>
</dbReference>
<dbReference type="GO" id="GO:0009073">
    <property type="term" value="P:aromatic amino acid family biosynthetic process"/>
    <property type="evidence" value="ECO:0007669"/>
    <property type="project" value="UniProtKB-KW"/>
</dbReference>
<feature type="binding site" evidence="7">
    <location>
        <position position="36"/>
    </location>
    <ligand>
        <name>substrate</name>
    </ligand>
</feature>
<comment type="pathway">
    <text evidence="7">Metabolic intermediate biosynthesis; chorismate biosynthesis; chorismate from D-erythrose 4-phosphate and phosphoenolpyruvate: step 5/7.</text>
</comment>
<feature type="binding site" evidence="7">
    <location>
        <position position="59"/>
    </location>
    <ligand>
        <name>substrate</name>
    </ligand>
</feature>
<keyword evidence="7" id="KW-0479">Metal-binding</keyword>
<evidence type="ECO:0000313" key="9">
    <source>
        <dbReference type="Proteomes" id="UP000183952"/>
    </source>
</evidence>
<proteinExistence type="inferred from homology"/>
<dbReference type="Gene3D" id="3.40.50.300">
    <property type="entry name" value="P-loop containing nucleotide triphosphate hydrolases"/>
    <property type="match status" value="1"/>
</dbReference>
<sequence length="167" mass="19002">MKKGFNIVLIGMPGCGKSTIGEIISYKLKMNLLDLDRYIEKFQGNTIAEIFKMGEEYFRNIESKCAAEVSKKKNTVICTGGGIVKKQENIENLKENGVIVFINRPLENIIADVDTSSRPLLKDNKDNLYSLYDERHDLYKKYCDIEVENLKDISSVVNTIIKKINEA</sequence>
<dbReference type="PRINTS" id="PR01100">
    <property type="entry name" value="SHIKIMTKNASE"/>
</dbReference>
<keyword evidence="2 7" id="KW-0808">Transferase</keyword>
<evidence type="ECO:0000256" key="4">
    <source>
        <dbReference type="ARBA" id="ARBA00022777"/>
    </source>
</evidence>
<dbReference type="GO" id="GO:0008652">
    <property type="term" value="P:amino acid biosynthetic process"/>
    <property type="evidence" value="ECO:0007669"/>
    <property type="project" value="UniProtKB-KW"/>
</dbReference>
<organism evidence="8 9">
    <name type="scientific">Hathewaya proteolytica DSM 3090</name>
    <dbReference type="NCBI Taxonomy" id="1121331"/>
    <lineage>
        <taxon>Bacteria</taxon>
        <taxon>Bacillati</taxon>
        <taxon>Bacillota</taxon>
        <taxon>Clostridia</taxon>
        <taxon>Eubacteriales</taxon>
        <taxon>Clostridiaceae</taxon>
        <taxon>Hathewaya</taxon>
    </lineage>
</organism>
<keyword evidence="7" id="KW-0460">Magnesium</keyword>
<evidence type="ECO:0000256" key="1">
    <source>
        <dbReference type="ARBA" id="ARBA00022605"/>
    </source>
</evidence>
<keyword evidence="4 7" id="KW-0418">Kinase</keyword>
<protein>
    <recommendedName>
        <fullName evidence="7">Shikimate kinase</fullName>
        <shortName evidence="7">SK</shortName>
        <ecNumber evidence="7">2.7.1.71</ecNumber>
    </recommendedName>
</protein>
<name>A0A1M6QBQ0_9CLOT</name>
<dbReference type="InterPro" id="IPR027417">
    <property type="entry name" value="P-loop_NTPase"/>
</dbReference>
<dbReference type="GO" id="GO:0005524">
    <property type="term" value="F:ATP binding"/>
    <property type="evidence" value="ECO:0007669"/>
    <property type="project" value="UniProtKB-UniRule"/>
</dbReference>
<dbReference type="PANTHER" id="PTHR21087">
    <property type="entry name" value="SHIKIMATE KINASE"/>
    <property type="match status" value="1"/>
</dbReference>
<keyword evidence="1 7" id="KW-0028">Amino-acid biosynthesis</keyword>
<keyword evidence="5 7" id="KW-0067">ATP-binding</keyword>
<dbReference type="EMBL" id="FRAD01000016">
    <property type="protein sequence ID" value="SHK17586.1"/>
    <property type="molecule type" value="Genomic_DNA"/>
</dbReference>
<dbReference type="STRING" id="1121331.SAMN02745248_01954"/>
<dbReference type="EC" id="2.7.1.71" evidence="7"/>
<feature type="binding site" evidence="7">
    <location>
        <begin position="14"/>
        <end position="19"/>
    </location>
    <ligand>
        <name>ATP</name>
        <dbReference type="ChEBI" id="CHEBI:30616"/>
    </ligand>
</feature>
<evidence type="ECO:0000313" key="8">
    <source>
        <dbReference type="EMBL" id="SHK17586.1"/>
    </source>
</evidence>
<comment type="function">
    <text evidence="7">Catalyzes the specific phosphorylation of the 3-hydroxyl group of shikimic acid using ATP as a cosubstrate.</text>
</comment>
<dbReference type="OrthoDB" id="9800332at2"/>
<feature type="binding site" evidence="7">
    <location>
        <position position="81"/>
    </location>
    <ligand>
        <name>substrate</name>
    </ligand>
</feature>
<dbReference type="UniPathway" id="UPA00053">
    <property type="reaction ID" value="UER00088"/>
</dbReference>
<comment type="subunit">
    <text evidence="7">Monomer.</text>
</comment>
<dbReference type="RefSeq" id="WP_072903908.1">
    <property type="nucleotide sequence ID" value="NZ_FRAD01000016.1"/>
</dbReference>
<evidence type="ECO:0000256" key="3">
    <source>
        <dbReference type="ARBA" id="ARBA00022741"/>
    </source>
</evidence>
<dbReference type="HAMAP" id="MF_00109">
    <property type="entry name" value="Shikimate_kinase"/>
    <property type="match status" value="1"/>
</dbReference>
<dbReference type="InterPro" id="IPR031322">
    <property type="entry name" value="Shikimate/glucono_kinase"/>
</dbReference>
<evidence type="ECO:0000256" key="6">
    <source>
        <dbReference type="ARBA" id="ARBA00023141"/>
    </source>
</evidence>
<keyword evidence="6 7" id="KW-0057">Aromatic amino acid biosynthesis</keyword>
<evidence type="ECO:0000256" key="2">
    <source>
        <dbReference type="ARBA" id="ARBA00022679"/>
    </source>
</evidence>
<evidence type="ECO:0000256" key="7">
    <source>
        <dbReference type="HAMAP-Rule" id="MF_00109"/>
    </source>
</evidence>
<dbReference type="GO" id="GO:0005829">
    <property type="term" value="C:cytosol"/>
    <property type="evidence" value="ECO:0007669"/>
    <property type="project" value="TreeGrafter"/>
</dbReference>
<comment type="subcellular location">
    <subcellularLocation>
        <location evidence="7">Cytoplasm</location>
    </subcellularLocation>
</comment>
<comment type="similarity">
    <text evidence="7">Belongs to the shikimate kinase family.</text>
</comment>
<keyword evidence="3 7" id="KW-0547">Nucleotide-binding</keyword>
<dbReference type="Proteomes" id="UP000183952">
    <property type="component" value="Unassembled WGS sequence"/>
</dbReference>
<keyword evidence="7" id="KW-0963">Cytoplasm</keyword>
<comment type="caution">
    <text evidence="7">Lacks conserved residue(s) required for the propagation of feature annotation.</text>
</comment>
<accession>A0A1M6QBQ0</accession>
<dbReference type="PANTHER" id="PTHR21087:SF16">
    <property type="entry name" value="SHIKIMATE KINASE 1, CHLOROPLASTIC"/>
    <property type="match status" value="1"/>
</dbReference>
<dbReference type="Pfam" id="PF01202">
    <property type="entry name" value="SKI"/>
    <property type="match status" value="1"/>
</dbReference>
<reference evidence="8 9" key="1">
    <citation type="submission" date="2016-11" db="EMBL/GenBank/DDBJ databases">
        <authorList>
            <person name="Jaros S."/>
            <person name="Januszkiewicz K."/>
            <person name="Wedrychowicz H."/>
        </authorList>
    </citation>
    <scope>NUCLEOTIDE SEQUENCE [LARGE SCALE GENOMIC DNA]</scope>
    <source>
        <strain evidence="8 9">DSM 3090</strain>
    </source>
</reference>
<keyword evidence="9" id="KW-1185">Reference proteome</keyword>
<dbReference type="CDD" id="cd00464">
    <property type="entry name" value="SK"/>
    <property type="match status" value="1"/>
</dbReference>
<evidence type="ECO:0000256" key="5">
    <source>
        <dbReference type="ARBA" id="ARBA00022840"/>
    </source>
</evidence>